<accession>A0A3G6NAC8</accession>
<name>A0A3G6NAC8_CHRCU</name>
<dbReference type="AlphaFoldDB" id="A0A3G6NAC8"/>
<dbReference type="InterPro" id="IPR002104">
    <property type="entry name" value="Integrase_catalytic"/>
</dbReference>
<dbReference type="InterPro" id="IPR050090">
    <property type="entry name" value="Tyrosine_recombinase_XerCD"/>
</dbReference>
<dbReference type="GO" id="GO:0003677">
    <property type="term" value="F:DNA binding"/>
    <property type="evidence" value="ECO:0007669"/>
    <property type="project" value="UniProtKB-KW"/>
</dbReference>
<keyword evidence="6" id="KW-1185">Reference proteome</keyword>
<dbReference type="GO" id="GO:0015074">
    <property type="term" value="P:DNA integration"/>
    <property type="evidence" value="ECO:0007669"/>
    <property type="project" value="InterPro"/>
</dbReference>
<dbReference type="Gene3D" id="1.10.150.130">
    <property type="match status" value="1"/>
</dbReference>
<protein>
    <submittedName>
        <fullName evidence="5">Integrase</fullName>
    </submittedName>
</protein>
<dbReference type="GO" id="GO:0006310">
    <property type="term" value="P:DNA recombination"/>
    <property type="evidence" value="ECO:0007669"/>
    <property type="project" value="UniProtKB-KW"/>
</dbReference>
<evidence type="ECO:0000313" key="5">
    <source>
        <dbReference type="EMBL" id="AZA49483.1"/>
    </source>
</evidence>
<dbReference type="SUPFAM" id="SSF56349">
    <property type="entry name" value="DNA breaking-rejoining enzymes"/>
    <property type="match status" value="1"/>
</dbReference>
<gene>
    <name evidence="5" type="ORF">EG346_15430</name>
</gene>
<dbReference type="PROSITE" id="PS51898">
    <property type="entry name" value="TYR_RECOMBINASE"/>
    <property type="match status" value="1"/>
</dbReference>
<evidence type="ECO:0000256" key="2">
    <source>
        <dbReference type="ARBA" id="ARBA00023125"/>
    </source>
</evidence>
<dbReference type="Pfam" id="PF00589">
    <property type="entry name" value="Phage_integrase"/>
    <property type="match status" value="1"/>
</dbReference>
<dbReference type="Proteomes" id="UP000273270">
    <property type="component" value="Chromosome"/>
</dbReference>
<proteinExistence type="inferred from homology"/>
<evidence type="ECO:0000256" key="3">
    <source>
        <dbReference type="ARBA" id="ARBA00023172"/>
    </source>
</evidence>
<dbReference type="InterPro" id="IPR010998">
    <property type="entry name" value="Integrase_recombinase_N"/>
</dbReference>
<evidence type="ECO:0000313" key="6">
    <source>
        <dbReference type="Proteomes" id="UP000273270"/>
    </source>
</evidence>
<dbReference type="Gene3D" id="1.10.443.10">
    <property type="entry name" value="Intergrase catalytic core"/>
    <property type="match status" value="1"/>
</dbReference>
<evidence type="ECO:0000256" key="1">
    <source>
        <dbReference type="ARBA" id="ARBA00008857"/>
    </source>
</evidence>
<organism evidence="5 6">
    <name type="scientific">Chryseobacterium carnipullorum</name>
    <dbReference type="NCBI Taxonomy" id="1124835"/>
    <lineage>
        <taxon>Bacteria</taxon>
        <taxon>Pseudomonadati</taxon>
        <taxon>Bacteroidota</taxon>
        <taxon>Flavobacteriia</taxon>
        <taxon>Flavobacteriales</taxon>
        <taxon>Weeksellaceae</taxon>
        <taxon>Chryseobacterium group</taxon>
        <taxon>Chryseobacterium</taxon>
    </lineage>
</organism>
<keyword evidence="2" id="KW-0238">DNA-binding</keyword>
<dbReference type="PANTHER" id="PTHR30349:SF64">
    <property type="entry name" value="PROPHAGE INTEGRASE INTD-RELATED"/>
    <property type="match status" value="1"/>
</dbReference>
<comment type="similarity">
    <text evidence="1">Belongs to the 'phage' integrase family.</text>
</comment>
<sequence>MNQAKREVPGFTELLSRFERTVSVLGRSQSTFNNYSRHVAAVSLHFGKIPTELDPEQIHDYLFYLQKKSRSPSQSYFKHTVYGLRFLLKSEGLSYDFLSLPEIKKEKKLPVVLSKQEVWQMLSCCKLLKHKILIGLLYGCGLRCLEVRNLRLCDLDFYRKQLKVVQGKGKKDRYLPLSEHLIRGLKKYIEAEKPEDFLFGEPRANRAGGEFDSRYSQRGVQWAVKQASKTAKILKEVSVHTLRHSFATHLLEDGMNIVSIKNLLGHENIETTLVYLQIAQLSTQKLFSPLDTLFEECRAK</sequence>
<dbReference type="OrthoDB" id="9801717at2"/>
<dbReference type="EMBL" id="CP033920">
    <property type="protein sequence ID" value="AZA49483.1"/>
    <property type="molecule type" value="Genomic_DNA"/>
</dbReference>
<dbReference type="InterPro" id="IPR013762">
    <property type="entry name" value="Integrase-like_cat_sf"/>
</dbReference>
<dbReference type="PANTHER" id="PTHR30349">
    <property type="entry name" value="PHAGE INTEGRASE-RELATED"/>
    <property type="match status" value="1"/>
</dbReference>
<dbReference type="InterPro" id="IPR011010">
    <property type="entry name" value="DNA_brk_join_enz"/>
</dbReference>
<feature type="domain" description="Tyr recombinase" evidence="4">
    <location>
        <begin position="108"/>
        <end position="291"/>
    </location>
</feature>
<dbReference type="KEGG" id="ccau:EG346_15430"/>
<evidence type="ECO:0000259" key="4">
    <source>
        <dbReference type="PROSITE" id="PS51898"/>
    </source>
</evidence>
<reference evidence="6" key="1">
    <citation type="submission" date="2018-11" db="EMBL/GenBank/DDBJ databases">
        <title>Proposal to divide the Flavobacteriaceae and reorganize its genera based on Amino Acid Identity values calculated from whole genome sequences.</title>
        <authorList>
            <person name="Nicholson A.C."/>
            <person name="Gulvik C.A."/>
            <person name="Whitney A.M."/>
            <person name="Humrighouse B.W."/>
            <person name="Bell M."/>
            <person name="Holmes B."/>
            <person name="Steigerwalt A.G."/>
            <person name="Villarma A."/>
            <person name="Sheth M."/>
            <person name="Batra D."/>
            <person name="Pryor J."/>
            <person name="Bernardet J.-F."/>
            <person name="Hugo C."/>
            <person name="Kampfer P."/>
            <person name="Newman J."/>
            <person name="McQuiston J.R."/>
        </authorList>
    </citation>
    <scope>NUCLEOTIDE SEQUENCE [LARGE SCALE GENOMIC DNA]</scope>
    <source>
        <strain evidence="6">G0188</strain>
    </source>
</reference>
<keyword evidence="3" id="KW-0233">DNA recombination</keyword>